<dbReference type="FunFam" id="3.30.300.10:FF:000002">
    <property type="entry name" value="GMP synthase [glutamine-hydrolyzing]"/>
    <property type="match status" value="1"/>
</dbReference>
<evidence type="ECO:0000256" key="9">
    <source>
        <dbReference type="ARBA" id="ARBA00031356"/>
    </source>
</evidence>
<dbReference type="PANTHER" id="PTHR11922">
    <property type="entry name" value="GMP SYNTHASE-RELATED"/>
    <property type="match status" value="1"/>
</dbReference>
<evidence type="ECO:0000256" key="4">
    <source>
        <dbReference type="ARBA" id="ARBA00022598"/>
    </source>
</evidence>
<reference evidence="12 13" key="1">
    <citation type="journal article" date="2020" name="J. Phycol.">
        <title>Comparative genome analysis reveals Cyanidiococcus gen. nov., a new extremophilic red algal genus sister to Cyanidioschyzon (Cyanidioschyzonaceae, Rhodophyta).</title>
        <authorList>
            <person name="Liu S.-L."/>
            <person name="Chiang Y.-R."/>
            <person name="Yoon H.S."/>
            <person name="Fu H.-Y."/>
        </authorList>
    </citation>
    <scope>NUCLEOTIDE SEQUENCE [LARGE SCALE GENOMIC DNA]</scope>
    <source>
        <strain evidence="12 13">THAL066</strain>
    </source>
</reference>
<dbReference type="CDD" id="cd01997">
    <property type="entry name" value="GMP_synthase_C"/>
    <property type="match status" value="1"/>
</dbReference>
<dbReference type="GO" id="GO:0005524">
    <property type="term" value="F:ATP binding"/>
    <property type="evidence" value="ECO:0007669"/>
    <property type="project" value="UniProtKB-UniRule"/>
</dbReference>
<evidence type="ECO:0000256" key="6">
    <source>
        <dbReference type="ARBA" id="ARBA00022749"/>
    </source>
</evidence>
<dbReference type="SUPFAM" id="SSF52402">
    <property type="entry name" value="Adenine nucleotide alpha hydrolases-like"/>
    <property type="match status" value="1"/>
</dbReference>
<evidence type="ECO:0000313" key="12">
    <source>
        <dbReference type="EMBL" id="KAF6003536.1"/>
    </source>
</evidence>
<accession>A0A7J7IK86</accession>
<evidence type="ECO:0000256" key="3">
    <source>
        <dbReference type="ARBA" id="ARBA00021562"/>
    </source>
</evidence>
<comment type="caution">
    <text evidence="12">The sequence shown here is derived from an EMBL/GenBank/DDBJ whole genome shotgun (WGS) entry which is preliminary data.</text>
</comment>
<keyword evidence="6 10" id="KW-0332">GMP biosynthesis</keyword>
<keyword evidence="13" id="KW-1185">Reference proteome</keyword>
<sequence length="276" mass="30762">MVIGALSGGVDSTVAAVLVSRAIGDRFRGIFVDNGLLRKNEAADVMSMLREQMHVHVNCVDASKRFIEALKDISDPEEKRKIIGNQFIEVFEAQAQVISADFLLQGTLYPDVIESVSYKGPSATIKTHHNVGGLPERMKLQLIEPLRYLFKDEARKLGMVLGLPAEVTAERLRKLREADAIYLHELRAAGLYEQIGQAFAVLLPCKAVGVMGDFRTYEEVIALRAVATTDYMTADWYPIPFPVLRRVSLRIVNEVSGVNRVTYDITSKPPATIEWE</sequence>
<organism evidence="12 13">
    <name type="scientific">Cyanidiococcus yangmingshanensis</name>
    <dbReference type="NCBI Taxonomy" id="2690220"/>
    <lineage>
        <taxon>Eukaryota</taxon>
        <taxon>Rhodophyta</taxon>
        <taxon>Bangiophyceae</taxon>
        <taxon>Cyanidiales</taxon>
        <taxon>Cyanidiaceae</taxon>
        <taxon>Cyanidiococcus</taxon>
    </lineage>
</organism>
<evidence type="ECO:0000256" key="10">
    <source>
        <dbReference type="PROSITE-ProRule" id="PRU00886"/>
    </source>
</evidence>
<dbReference type="InterPro" id="IPR001674">
    <property type="entry name" value="GMP_synth_C"/>
</dbReference>
<proteinExistence type="predicted"/>
<evidence type="ECO:0000259" key="11">
    <source>
        <dbReference type="PROSITE" id="PS51553"/>
    </source>
</evidence>
<dbReference type="SUPFAM" id="SSF54810">
    <property type="entry name" value="GMP synthetase C-terminal dimerisation domain"/>
    <property type="match status" value="1"/>
</dbReference>
<dbReference type="UniPathway" id="UPA00189">
    <property type="reaction ID" value="UER00296"/>
</dbReference>
<dbReference type="PANTHER" id="PTHR11922:SF2">
    <property type="entry name" value="GMP SYNTHASE [GLUTAMINE-HYDROLYZING]"/>
    <property type="match status" value="1"/>
</dbReference>
<evidence type="ECO:0000256" key="8">
    <source>
        <dbReference type="ARBA" id="ARBA00022840"/>
    </source>
</evidence>
<dbReference type="Proteomes" id="UP000530660">
    <property type="component" value="Unassembled WGS sequence"/>
</dbReference>
<dbReference type="Pfam" id="PF00958">
    <property type="entry name" value="GMP_synt_C"/>
    <property type="match status" value="1"/>
</dbReference>
<keyword evidence="7 10" id="KW-0658">Purine biosynthesis</keyword>
<protein>
    <recommendedName>
        <fullName evidence="3">GMP synthase [glutamine-hydrolyzing]</fullName>
        <ecNumber evidence="2">6.3.5.2</ecNumber>
    </recommendedName>
    <alternativeName>
        <fullName evidence="9">Glutamine amidotransferase</fullName>
    </alternativeName>
</protein>
<name>A0A7J7IK86_9RHOD</name>
<evidence type="ECO:0000256" key="2">
    <source>
        <dbReference type="ARBA" id="ARBA00012746"/>
    </source>
</evidence>
<evidence type="ECO:0000256" key="7">
    <source>
        <dbReference type="ARBA" id="ARBA00022755"/>
    </source>
</evidence>
<feature type="domain" description="GMPS ATP-PPase" evidence="11">
    <location>
        <begin position="1"/>
        <end position="170"/>
    </location>
</feature>
<dbReference type="InterPro" id="IPR014729">
    <property type="entry name" value="Rossmann-like_a/b/a_fold"/>
</dbReference>
<dbReference type="OrthoDB" id="1724632at2759"/>
<dbReference type="PROSITE" id="PS51553">
    <property type="entry name" value="GMPS_ATP_PPASE"/>
    <property type="match status" value="1"/>
</dbReference>
<dbReference type="GO" id="GO:0003921">
    <property type="term" value="F:GMP synthase activity"/>
    <property type="evidence" value="ECO:0007669"/>
    <property type="project" value="InterPro"/>
</dbReference>
<dbReference type="Gene3D" id="3.30.300.10">
    <property type="match status" value="1"/>
</dbReference>
<evidence type="ECO:0000313" key="13">
    <source>
        <dbReference type="Proteomes" id="UP000530660"/>
    </source>
</evidence>
<dbReference type="EMBL" id="VWRR01000006">
    <property type="protein sequence ID" value="KAF6003536.1"/>
    <property type="molecule type" value="Genomic_DNA"/>
</dbReference>
<gene>
    <name evidence="12" type="primary">GUA1</name>
    <name evidence="12" type="ORF">F1559_001980</name>
</gene>
<dbReference type="InterPro" id="IPR025777">
    <property type="entry name" value="GMPS_ATP_PPase_dom"/>
</dbReference>
<dbReference type="GO" id="GO:0005829">
    <property type="term" value="C:cytosol"/>
    <property type="evidence" value="ECO:0007669"/>
    <property type="project" value="TreeGrafter"/>
</dbReference>
<keyword evidence="8 10" id="KW-0067">ATP-binding</keyword>
<dbReference type="EC" id="6.3.5.2" evidence="2"/>
<dbReference type="AlphaFoldDB" id="A0A7J7IK86"/>
<evidence type="ECO:0000256" key="5">
    <source>
        <dbReference type="ARBA" id="ARBA00022741"/>
    </source>
</evidence>
<keyword evidence="5 10" id="KW-0547">Nucleotide-binding</keyword>
<keyword evidence="4" id="KW-0436">Ligase</keyword>
<dbReference type="Gene3D" id="3.40.50.620">
    <property type="entry name" value="HUPs"/>
    <property type="match status" value="1"/>
</dbReference>
<feature type="binding site" evidence="10">
    <location>
        <begin position="7"/>
        <end position="13"/>
    </location>
    <ligand>
        <name>ATP</name>
        <dbReference type="ChEBI" id="CHEBI:30616"/>
    </ligand>
</feature>
<comment type="pathway">
    <text evidence="1">Purine metabolism; GMP biosynthesis; GMP from XMP (L-Gln route): step 1/1.</text>
</comment>
<evidence type="ECO:0000256" key="1">
    <source>
        <dbReference type="ARBA" id="ARBA00005153"/>
    </source>
</evidence>